<proteinExistence type="predicted"/>
<dbReference type="Pfam" id="PF13975">
    <property type="entry name" value="gag-asp_proteas"/>
    <property type="match status" value="1"/>
</dbReference>
<protein>
    <recommendedName>
        <fullName evidence="2">Peptidase A2 domain-containing protein</fullName>
    </recommendedName>
</protein>
<evidence type="ECO:0000313" key="4">
    <source>
        <dbReference type="Proteomes" id="UP000773614"/>
    </source>
</evidence>
<sequence length="145" mass="15677">MLLGRFGNSTGRPYMTAHIMVPSLGIRGSVSFLLDTGADQTVLMPTDAIRLGVDTSKLTTPATTYGVGGRSDDFQEKALILFSDGVLHVYEVDLILMQSRPALVNAPSLLGRNIINRWRVTFDYPGNIVAAEIVSSDRQIPIPSG</sequence>
<dbReference type="InterPro" id="IPR021109">
    <property type="entry name" value="Peptidase_aspartic_dom_sf"/>
</dbReference>
<keyword evidence="1" id="KW-0378">Hydrolase</keyword>
<reference evidence="3" key="1">
    <citation type="submission" date="2019-03" db="EMBL/GenBank/DDBJ databases">
        <title>Afifella sp. nov., isolated from activated sludge.</title>
        <authorList>
            <person name="Li Q."/>
            <person name="Liu Y."/>
        </authorList>
    </citation>
    <scope>NUCLEOTIDE SEQUENCE</scope>
    <source>
        <strain evidence="3">L72</strain>
    </source>
</reference>
<evidence type="ECO:0000313" key="3">
    <source>
        <dbReference type="EMBL" id="MYZ47987.1"/>
    </source>
</evidence>
<feature type="domain" description="Peptidase A2" evidence="2">
    <location>
        <begin position="30"/>
        <end position="114"/>
    </location>
</feature>
<dbReference type="Gene3D" id="2.40.70.10">
    <property type="entry name" value="Acid Proteases"/>
    <property type="match status" value="1"/>
</dbReference>
<dbReference type="GO" id="GO:0006508">
    <property type="term" value="P:proteolysis"/>
    <property type="evidence" value="ECO:0007669"/>
    <property type="project" value="InterPro"/>
</dbReference>
<dbReference type="PROSITE" id="PS50175">
    <property type="entry name" value="ASP_PROT_RETROV"/>
    <property type="match status" value="1"/>
</dbReference>
<name>A0A964T4X3_9HYPH</name>
<dbReference type="GO" id="GO:0004190">
    <property type="term" value="F:aspartic-type endopeptidase activity"/>
    <property type="evidence" value="ECO:0007669"/>
    <property type="project" value="InterPro"/>
</dbReference>
<dbReference type="EMBL" id="SPKJ01000026">
    <property type="protein sequence ID" value="MYZ47987.1"/>
    <property type="molecule type" value="Genomic_DNA"/>
</dbReference>
<gene>
    <name evidence="3" type="ORF">E4O86_09720</name>
</gene>
<evidence type="ECO:0000256" key="1">
    <source>
        <dbReference type="ARBA" id="ARBA00022801"/>
    </source>
</evidence>
<evidence type="ECO:0000259" key="2">
    <source>
        <dbReference type="PROSITE" id="PS50175"/>
    </source>
</evidence>
<organism evidence="3 4">
    <name type="scientific">Propylenella binzhouense</name>
    <dbReference type="NCBI Taxonomy" id="2555902"/>
    <lineage>
        <taxon>Bacteria</taxon>
        <taxon>Pseudomonadati</taxon>
        <taxon>Pseudomonadota</taxon>
        <taxon>Alphaproteobacteria</taxon>
        <taxon>Hyphomicrobiales</taxon>
        <taxon>Propylenellaceae</taxon>
        <taxon>Propylenella</taxon>
    </lineage>
</organism>
<comment type="caution">
    <text evidence="3">The sequence shown here is derived from an EMBL/GenBank/DDBJ whole genome shotgun (WGS) entry which is preliminary data.</text>
</comment>
<keyword evidence="4" id="KW-1185">Reference proteome</keyword>
<accession>A0A964T4X3</accession>
<dbReference type="InterPro" id="IPR001995">
    <property type="entry name" value="Peptidase_A2_cat"/>
</dbReference>
<dbReference type="Proteomes" id="UP000773614">
    <property type="component" value="Unassembled WGS sequence"/>
</dbReference>
<dbReference type="AlphaFoldDB" id="A0A964T4X3"/>
<dbReference type="SUPFAM" id="SSF50630">
    <property type="entry name" value="Acid proteases"/>
    <property type="match status" value="1"/>
</dbReference>